<gene>
    <name evidence="1" type="ORF">PHMEG_0001655</name>
</gene>
<name>A0A225X2I2_9STRA</name>
<dbReference type="Proteomes" id="UP000198211">
    <property type="component" value="Unassembled WGS sequence"/>
</dbReference>
<protein>
    <submittedName>
        <fullName evidence="1">Uncharacterized protein</fullName>
    </submittedName>
</protein>
<reference evidence="2" key="1">
    <citation type="submission" date="2017-03" db="EMBL/GenBank/DDBJ databases">
        <title>Phytopthora megakarya and P. palmivora, two closely related causual agents of cacao black pod achieved similar genome size and gene model numbers by different mechanisms.</title>
        <authorList>
            <person name="Ali S."/>
            <person name="Shao J."/>
            <person name="Larry D.J."/>
            <person name="Kronmiller B."/>
            <person name="Shen D."/>
            <person name="Strem M.D."/>
            <person name="Melnick R.L."/>
            <person name="Guiltinan M.J."/>
            <person name="Tyler B.M."/>
            <person name="Meinhardt L.W."/>
            <person name="Bailey B.A."/>
        </authorList>
    </citation>
    <scope>NUCLEOTIDE SEQUENCE [LARGE SCALE GENOMIC DNA]</scope>
    <source>
        <strain evidence="2">zdho120</strain>
    </source>
</reference>
<sequence length="101" mass="11768">MYITWAERQYGKRIGEVVVHQWKNDETENGLVNEGLTYKGCEFCYSTTDGFYHEKGIVHTKFGPKLVQLKLWRQLCTLKVESATKVQDALPKSLCRVHYLI</sequence>
<dbReference type="EMBL" id="NBNE01000062">
    <property type="protein sequence ID" value="OWZ23458.1"/>
    <property type="molecule type" value="Genomic_DNA"/>
</dbReference>
<evidence type="ECO:0000313" key="2">
    <source>
        <dbReference type="Proteomes" id="UP000198211"/>
    </source>
</evidence>
<evidence type="ECO:0000313" key="1">
    <source>
        <dbReference type="EMBL" id="OWZ23458.1"/>
    </source>
</evidence>
<dbReference type="AlphaFoldDB" id="A0A225X2I2"/>
<keyword evidence="2" id="KW-1185">Reference proteome</keyword>
<proteinExistence type="predicted"/>
<organism evidence="1 2">
    <name type="scientific">Phytophthora megakarya</name>
    <dbReference type="NCBI Taxonomy" id="4795"/>
    <lineage>
        <taxon>Eukaryota</taxon>
        <taxon>Sar</taxon>
        <taxon>Stramenopiles</taxon>
        <taxon>Oomycota</taxon>
        <taxon>Peronosporomycetes</taxon>
        <taxon>Peronosporales</taxon>
        <taxon>Peronosporaceae</taxon>
        <taxon>Phytophthora</taxon>
    </lineage>
</organism>
<comment type="caution">
    <text evidence="1">The sequence shown here is derived from an EMBL/GenBank/DDBJ whole genome shotgun (WGS) entry which is preliminary data.</text>
</comment>
<accession>A0A225X2I2</accession>